<dbReference type="Proteomes" id="UP000829398">
    <property type="component" value="Chromosome 5"/>
</dbReference>
<gene>
    <name evidence="1" type="ORF">KPL71_013811</name>
</gene>
<evidence type="ECO:0000313" key="1">
    <source>
        <dbReference type="EMBL" id="KAH9750246.1"/>
    </source>
</evidence>
<proteinExistence type="predicted"/>
<organism evidence="1 2">
    <name type="scientific">Citrus sinensis</name>
    <name type="common">Sweet orange</name>
    <name type="synonym">Citrus aurantium var. sinensis</name>
    <dbReference type="NCBI Taxonomy" id="2711"/>
    <lineage>
        <taxon>Eukaryota</taxon>
        <taxon>Viridiplantae</taxon>
        <taxon>Streptophyta</taxon>
        <taxon>Embryophyta</taxon>
        <taxon>Tracheophyta</taxon>
        <taxon>Spermatophyta</taxon>
        <taxon>Magnoliopsida</taxon>
        <taxon>eudicotyledons</taxon>
        <taxon>Gunneridae</taxon>
        <taxon>Pentapetalae</taxon>
        <taxon>rosids</taxon>
        <taxon>malvids</taxon>
        <taxon>Sapindales</taxon>
        <taxon>Rutaceae</taxon>
        <taxon>Aurantioideae</taxon>
        <taxon>Citrus</taxon>
    </lineage>
</organism>
<dbReference type="EMBL" id="CM039174">
    <property type="protein sequence ID" value="KAH9750246.1"/>
    <property type="molecule type" value="Genomic_DNA"/>
</dbReference>
<protein>
    <submittedName>
        <fullName evidence="1">Uncharacterized protein</fullName>
    </submittedName>
</protein>
<evidence type="ECO:0000313" key="2">
    <source>
        <dbReference type="Proteomes" id="UP000829398"/>
    </source>
</evidence>
<keyword evidence="2" id="KW-1185">Reference proteome</keyword>
<accession>A0ACB8K6U0</accession>
<sequence length="485" mass="55523">MDNQLHKRKRESINLQKSSTCLPKVNNENAVPKSSKEYDEEELLRSHNFNLSTTIGLRKHTRKTNRELSAEHKASHKKQCERIGCADAYSDNNESKTIKADKLTLETRCAPDRFCSLVGNLSEDKKNAIRDIGFGSLLEIQCGRLRRQLCRWLVDQFKPECNIIELHGQNLKLCHRTFSDVMGVKDGGIPIQLGGPSENIAELRDIFQSTVKGINIKTLEDIIKQEDKTSWIFKVAFTLFALATLLCPTSGYISHLFLHPCNDVLNVKSLNWASFYFLNYNPFIQIFYLHNVAYNCIQLDGTKTPVTFWKESMVKRFMKWLRSQGGIGSNKINFIIQMRTTDTGEASRSKVVRHLNFEEIIQKQILSIRVLTFKVDYLSDAISDQTKMLKELLHQRQIMDRVAPHVHHPTTDNIKTPSHEFVSAQENNVGAEFIEISSNESSAQGYDKINSPYDGSSLNTKERQLYQILRTLEMAMDCEKTDALP</sequence>
<name>A0ACB8K6U0_CITSI</name>
<reference evidence="2" key="1">
    <citation type="journal article" date="2023" name="Hortic. Res.">
        <title>A chromosome-level phased genome enabling allele-level studies in sweet orange: a case study on citrus Huanglongbing tolerance.</title>
        <authorList>
            <person name="Wu B."/>
            <person name="Yu Q."/>
            <person name="Deng Z."/>
            <person name="Duan Y."/>
            <person name="Luo F."/>
            <person name="Gmitter F. Jr."/>
        </authorList>
    </citation>
    <scope>NUCLEOTIDE SEQUENCE [LARGE SCALE GENOMIC DNA]</scope>
    <source>
        <strain evidence="2">cv. Valencia</strain>
    </source>
</reference>
<comment type="caution">
    <text evidence="1">The sequence shown here is derived from an EMBL/GenBank/DDBJ whole genome shotgun (WGS) entry which is preliminary data.</text>
</comment>